<dbReference type="Proteomes" id="UP001341281">
    <property type="component" value="Chromosome 06"/>
</dbReference>
<dbReference type="PANTHER" id="PTHR31635:SF196">
    <property type="entry name" value="REVERSE TRANSCRIPTASE DOMAIN-CONTAINING PROTEIN-RELATED"/>
    <property type="match status" value="1"/>
</dbReference>
<organism evidence="2 3">
    <name type="scientific">Paspalum notatum var. saurae</name>
    <dbReference type="NCBI Taxonomy" id="547442"/>
    <lineage>
        <taxon>Eukaryota</taxon>
        <taxon>Viridiplantae</taxon>
        <taxon>Streptophyta</taxon>
        <taxon>Embryophyta</taxon>
        <taxon>Tracheophyta</taxon>
        <taxon>Spermatophyta</taxon>
        <taxon>Magnoliopsida</taxon>
        <taxon>Liliopsida</taxon>
        <taxon>Poales</taxon>
        <taxon>Poaceae</taxon>
        <taxon>PACMAD clade</taxon>
        <taxon>Panicoideae</taxon>
        <taxon>Andropogonodae</taxon>
        <taxon>Paspaleae</taxon>
        <taxon>Paspalinae</taxon>
        <taxon>Paspalum</taxon>
    </lineage>
</organism>
<evidence type="ECO:0000313" key="2">
    <source>
        <dbReference type="EMBL" id="WVZ80083.1"/>
    </source>
</evidence>
<feature type="domain" description="Reverse transcriptase" evidence="1">
    <location>
        <begin position="303"/>
        <end position="560"/>
    </location>
</feature>
<protein>
    <recommendedName>
        <fullName evidence="1">Reverse transcriptase domain-containing protein</fullName>
    </recommendedName>
</protein>
<dbReference type="InterPro" id="IPR026960">
    <property type="entry name" value="RVT-Znf"/>
</dbReference>
<evidence type="ECO:0000313" key="3">
    <source>
        <dbReference type="Proteomes" id="UP001341281"/>
    </source>
</evidence>
<reference evidence="2 3" key="1">
    <citation type="submission" date="2024-02" db="EMBL/GenBank/DDBJ databases">
        <title>High-quality chromosome-scale genome assembly of Pensacola bahiagrass (Paspalum notatum Flugge var. saurae).</title>
        <authorList>
            <person name="Vega J.M."/>
            <person name="Podio M."/>
            <person name="Orjuela J."/>
            <person name="Siena L.A."/>
            <person name="Pessino S.C."/>
            <person name="Combes M.C."/>
            <person name="Mariac C."/>
            <person name="Albertini E."/>
            <person name="Pupilli F."/>
            <person name="Ortiz J.P.A."/>
            <person name="Leblanc O."/>
        </authorList>
    </citation>
    <scope>NUCLEOTIDE SEQUENCE [LARGE SCALE GENOMIC DNA]</scope>
    <source>
        <strain evidence="2">R1</strain>
        <tissue evidence="2">Leaf</tissue>
    </source>
</reference>
<dbReference type="PROSITE" id="PS50878">
    <property type="entry name" value="RT_POL"/>
    <property type="match status" value="1"/>
</dbReference>
<feature type="non-terminal residue" evidence="2">
    <location>
        <position position="1"/>
    </location>
</feature>
<feature type="non-terminal residue" evidence="2">
    <location>
        <position position="741"/>
    </location>
</feature>
<dbReference type="Gene3D" id="3.60.10.10">
    <property type="entry name" value="Endonuclease/exonuclease/phosphatase"/>
    <property type="match status" value="1"/>
</dbReference>
<gene>
    <name evidence="2" type="ORF">U9M48_027589</name>
</gene>
<dbReference type="Pfam" id="PF00078">
    <property type="entry name" value="RVT_1"/>
    <property type="match status" value="1"/>
</dbReference>
<dbReference type="InterPro" id="IPR036691">
    <property type="entry name" value="Endo/exonu/phosph_ase_sf"/>
</dbReference>
<dbReference type="CDD" id="cd01650">
    <property type="entry name" value="RT_nLTR_like"/>
    <property type="match status" value="1"/>
</dbReference>
<proteinExistence type="predicted"/>
<dbReference type="SUPFAM" id="SSF56219">
    <property type="entry name" value="DNase I-like"/>
    <property type="match status" value="1"/>
</dbReference>
<dbReference type="InterPro" id="IPR000477">
    <property type="entry name" value="RT_dom"/>
</dbReference>
<dbReference type="EMBL" id="CP144750">
    <property type="protein sequence ID" value="WVZ80083.1"/>
    <property type="molecule type" value="Genomic_DNA"/>
</dbReference>
<accession>A0AAQ3WZK6</accession>
<evidence type="ECO:0000259" key="1">
    <source>
        <dbReference type="PROSITE" id="PS50878"/>
    </source>
</evidence>
<keyword evidence="3" id="KW-1185">Reference proteome</keyword>
<dbReference type="Pfam" id="PF13966">
    <property type="entry name" value="zf-RVT"/>
    <property type="match status" value="1"/>
</dbReference>
<dbReference type="SUPFAM" id="SSF56672">
    <property type="entry name" value="DNA/RNA polymerases"/>
    <property type="match status" value="1"/>
</dbReference>
<sequence>VRRYFIGSEPRLFFDIGSIDEGDFYIKFHIRNKVDGIQWILVAVYGAAQPKFKEVFLTELVQSCNKESLPLLIGGGFNIIRNPSEKNKDNCNDKWPFLFKLELKRTTYVRTQIHFPTYERLDRILVSTEWEQKFPLATIIALTCEISDHTPLLWNTGARSHSSNPPLFRFELGWFLRKGFHDLVAKVWKRESKGSSPIQIWQNKIRNLRQFLRGWAKNVSGSNKKEKKEIIRKTDELDKKAESTVLSKQELEQKHHLKERLVSLLREEEIYWYQRSKAARLLQGDRNTKYFHMIANGKHRKTRNFQLDQEKGNDDIPQVSLAEDKILGAKFTEKEIFTKVVANRTNLVAEKVIKPSQTTFMSSRNIMEGVVILHETLHELHKNKLNGVVLKLDFEKVYDKVNWSFPHQALRMKVFSSRWCQWIDSIASKGSVNIKMNADYGRYFQTKKGLMQGDPLSPFLFNLVADMLAILISRAKDNGHRGVVPHLVDCGLSILQYADDTILLLEHDLEEAKNMKLVLNVFEQLSRLKINFHKNELFYMEKQKTLEKIYPCFCFLSLRLLKEFLKNKKLDYYYRSRFFWQCDEHKKKYTLAKWDILCKPKLIGGLGILNLEVQNRCLLSLMHVKDQFLALGSFEVKGGNQVLGGLLMEVYPSLYRIVRKKAVIVASVLKSIPLNVSFRRSLTGDNSVQSMYNNLILDNNTIPVTCNLWKLRIPLKIKIFLWYLRTGVILTKDNLAKRQWQ</sequence>
<dbReference type="InterPro" id="IPR043502">
    <property type="entry name" value="DNA/RNA_pol_sf"/>
</dbReference>
<dbReference type="PANTHER" id="PTHR31635">
    <property type="entry name" value="REVERSE TRANSCRIPTASE DOMAIN-CONTAINING PROTEIN-RELATED"/>
    <property type="match status" value="1"/>
</dbReference>
<name>A0AAQ3WZK6_PASNO</name>
<dbReference type="AlphaFoldDB" id="A0AAQ3WZK6"/>